<dbReference type="InterPro" id="IPR001173">
    <property type="entry name" value="Glyco_trans_2-like"/>
</dbReference>
<feature type="domain" description="Glycosyltransferase 2-like" evidence="1">
    <location>
        <begin position="11"/>
        <end position="166"/>
    </location>
</feature>
<dbReference type="EMBL" id="CP084166">
    <property type="protein sequence ID" value="UJG41572.1"/>
    <property type="molecule type" value="Genomic_DNA"/>
</dbReference>
<proteinExistence type="predicted"/>
<dbReference type="SUPFAM" id="SSF53448">
    <property type="entry name" value="Nucleotide-diphospho-sugar transferases"/>
    <property type="match status" value="1"/>
</dbReference>
<organism evidence="2">
    <name type="scientific">Candidatus Heimdallarchaeum aukensis</name>
    <dbReference type="NCBI Taxonomy" id="2876573"/>
    <lineage>
        <taxon>Archaea</taxon>
        <taxon>Promethearchaeati</taxon>
        <taxon>Candidatus Heimdallarchaeota</taxon>
        <taxon>Candidatus Heimdallarchaeia (ex Rinke et al. 2021) (nom. nud.)</taxon>
        <taxon>Candidatus Heimdallarchaeales</taxon>
        <taxon>Candidatus Heimdallarchaeaceae</taxon>
        <taxon>Candidatus Heimdallarchaeum</taxon>
    </lineage>
</organism>
<dbReference type="Pfam" id="PF00535">
    <property type="entry name" value="Glycos_transf_2"/>
    <property type="match status" value="1"/>
</dbReference>
<evidence type="ECO:0000313" key="2">
    <source>
        <dbReference type="EMBL" id="UJG41572.1"/>
    </source>
</evidence>
<dbReference type="PANTHER" id="PTHR48090">
    <property type="entry name" value="UNDECAPRENYL-PHOSPHATE 4-DEOXY-4-FORMAMIDO-L-ARABINOSE TRANSFERASE-RELATED"/>
    <property type="match status" value="1"/>
</dbReference>
<accession>A0A9Y1BMG3</accession>
<reference evidence="2" key="1">
    <citation type="journal article" date="2022" name="Nat. Microbiol.">
        <title>Unique mobile elements and scalable gene flow at the prokaryote-eukaryote boundary revealed by circularized Asgard archaea genomes.</title>
        <authorList>
            <person name="Wu F."/>
            <person name="Speth D.R."/>
            <person name="Philosof A."/>
            <person name="Cremiere A."/>
            <person name="Narayanan A."/>
            <person name="Barco R.A."/>
            <person name="Connon S.A."/>
            <person name="Amend J.P."/>
            <person name="Antoshechkin I.A."/>
            <person name="Orphan V.J."/>
        </authorList>
    </citation>
    <scope>NUCLEOTIDE SEQUENCE</scope>
    <source>
        <strain evidence="2">PM71</strain>
    </source>
</reference>
<name>A0A9Y1BMG3_9ARCH</name>
<dbReference type="CDD" id="cd04179">
    <property type="entry name" value="DPM_DPG-synthase_like"/>
    <property type="match status" value="1"/>
</dbReference>
<evidence type="ECO:0000259" key="1">
    <source>
        <dbReference type="Pfam" id="PF00535"/>
    </source>
</evidence>
<dbReference type="InterPro" id="IPR029044">
    <property type="entry name" value="Nucleotide-diphossugar_trans"/>
</dbReference>
<dbReference type="PANTHER" id="PTHR48090:SF7">
    <property type="entry name" value="RFBJ PROTEIN"/>
    <property type="match status" value="1"/>
</dbReference>
<dbReference type="InterPro" id="IPR050256">
    <property type="entry name" value="Glycosyltransferase_2"/>
</dbReference>
<sequence>MTEGKYNNLVILIPTLNEEDSIGYLVNSCKKLTDNVIVVDGLSIDDTVVISKKEGAEVIYCKKKGKGNAIIDGLKYVLKKPNIEYIAYLDGDSTYDPYDIKILLDKMLNEKKLDVIIGNRLPKREKGSIKFINIIGNYLFSFLISLISRVKISDSQSGLRLLSKKATMIYSDCLESSGFDIETEMIIKGSRKGIKFGEVPVSYRCREGNSKLNPFRDGFKILKTIIKYSFKR</sequence>
<dbReference type="Proteomes" id="UP001201020">
    <property type="component" value="Chromosome"/>
</dbReference>
<protein>
    <submittedName>
        <fullName evidence="2">Glycosyltransferase family 2 protein</fullName>
    </submittedName>
</protein>
<gene>
    <name evidence="2" type="ORF">K9W45_03680</name>
</gene>
<dbReference type="Gene3D" id="3.90.550.10">
    <property type="entry name" value="Spore Coat Polysaccharide Biosynthesis Protein SpsA, Chain A"/>
    <property type="match status" value="1"/>
</dbReference>
<dbReference type="AlphaFoldDB" id="A0A9Y1BMG3"/>